<dbReference type="EMBL" id="VYZN01000068">
    <property type="protein sequence ID" value="KAE9524422.1"/>
    <property type="molecule type" value="Genomic_DNA"/>
</dbReference>
<sequence length="176" mass="20620">FQKFVFTSLTHFKYDIGAMMHIVKDINEKVQALISKSNDNNFVSTSLKQISLDMNIFLITTEDQLMNIEKKIDDDINFKNELVCKLSLLVDNNNLNTSVRRIISRLCDDTLLLNYSLTGFKHNKTFRNLNVYHVLIDAVRVNVQYNKVPDQKIDVPLSVWLDHSKFRIRNKQEKKL</sequence>
<evidence type="ECO:0000259" key="1">
    <source>
        <dbReference type="Pfam" id="PF16064"/>
    </source>
</evidence>
<organism evidence="2 3">
    <name type="scientific">Aphis glycines</name>
    <name type="common">Soybean aphid</name>
    <dbReference type="NCBI Taxonomy" id="307491"/>
    <lineage>
        <taxon>Eukaryota</taxon>
        <taxon>Metazoa</taxon>
        <taxon>Ecdysozoa</taxon>
        <taxon>Arthropoda</taxon>
        <taxon>Hexapoda</taxon>
        <taxon>Insecta</taxon>
        <taxon>Pterygota</taxon>
        <taxon>Neoptera</taxon>
        <taxon>Paraneoptera</taxon>
        <taxon>Hemiptera</taxon>
        <taxon>Sternorrhyncha</taxon>
        <taxon>Aphidomorpha</taxon>
        <taxon>Aphidoidea</taxon>
        <taxon>Aphididae</taxon>
        <taxon>Aphidini</taxon>
        <taxon>Aphis</taxon>
        <taxon>Aphis</taxon>
    </lineage>
</organism>
<feature type="non-terminal residue" evidence="2">
    <location>
        <position position="1"/>
    </location>
</feature>
<evidence type="ECO:0000313" key="2">
    <source>
        <dbReference type="EMBL" id="KAE9524422.1"/>
    </source>
</evidence>
<gene>
    <name evidence="2" type="ORF">AGLY_015143</name>
</gene>
<feature type="domain" description="DUF4806" evidence="1">
    <location>
        <begin position="59"/>
        <end position="128"/>
    </location>
</feature>
<dbReference type="Pfam" id="PF16064">
    <property type="entry name" value="DUF4806"/>
    <property type="match status" value="1"/>
</dbReference>
<keyword evidence="3" id="KW-1185">Reference proteome</keyword>
<dbReference type="InterPro" id="IPR032071">
    <property type="entry name" value="DUF4806"/>
</dbReference>
<dbReference type="Proteomes" id="UP000475862">
    <property type="component" value="Unassembled WGS sequence"/>
</dbReference>
<protein>
    <recommendedName>
        <fullName evidence="1">DUF4806 domain-containing protein</fullName>
    </recommendedName>
</protein>
<accession>A0A6G0T1P2</accession>
<name>A0A6G0T1P2_APHGL</name>
<evidence type="ECO:0000313" key="3">
    <source>
        <dbReference type="Proteomes" id="UP000475862"/>
    </source>
</evidence>
<reference evidence="2 3" key="1">
    <citation type="submission" date="2019-08" db="EMBL/GenBank/DDBJ databases">
        <title>The genome of the soybean aphid Biotype 1, its phylome, world population structure and adaptation to the North American continent.</title>
        <authorList>
            <person name="Giordano R."/>
            <person name="Donthu R.K."/>
            <person name="Hernandez A.G."/>
            <person name="Wright C.L."/>
            <person name="Zimin A.V."/>
        </authorList>
    </citation>
    <scope>NUCLEOTIDE SEQUENCE [LARGE SCALE GENOMIC DNA]</scope>
    <source>
        <tissue evidence="2">Whole aphids</tissue>
    </source>
</reference>
<proteinExistence type="predicted"/>
<comment type="caution">
    <text evidence="2">The sequence shown here is derived from an EMBL/GenBank/DDBJ whole genome shotgun (WGS) entry which is preliminary data.</text>
</comment>
<dbReference type="OrthoDB" id="6609483at2759"/>
<dbReference type="AlphaFoldDB" id="A0A6G0T1P2"/>